<reference evidence="1 2" key="1">
    <citation type="submission" date="2019-02" db="EMBL/GenBank/DDBJ databases">
        <title>Prokaryotic population dynamics and viral predation in marine succession experiment using metagenomics: the confinement effect.</title>
        <authorList>
            <person name="Haro-Moreno J.M."/>
            <person name="Rodriguez-Valera F."/>
            <person name="Lopez-Perez M."/>
        </authorList>
    </citation>
    <scope>NUCLEOTIDE SEQUENCE [LARGE SCALE GENOMIC DNA]</scope>
    <source>
        <strain evidence="1">MED-G162</strain>
    </source>
</reference>
<dbReference type="SUPFAM" id="SSF56399">
    <property type="entry name" value="ADP-ribosylation"/>
    <property type="match status" value="1"/>
</dbReference>
<dbReference type="PANTHER" id="PTHR34129:SF1">
    <property type="entry name" value="DUF952 DOMAIN-CONTAINING PROTEIN"/>
    <property type="match status" value="1"/>
</dbReference>
<dbReference type="Gene3D" id="3.20.170.20">
    <property type="entry name" value="Protein of unknown function DUF952"/>
    <property type="match status" value="1"/>
</dbReference>
<gene>
    <name evidence="1" type="ORF">EVA95_03750</name>
</gene>
<evidence type="ECO:0000313" key="1">
    <source>
        <dbReference type="EMBL" id="RZO25284.1"/>
    </source>
</evidence>
<protein>
    <submittedName>
        <fullName evidence="1">DUF952 domain-containing protein</fullName>
    </submittedName>
</protein>
<dbReference type="InterPro" id="IPR009297">
    <property type="entry name" value="DUF952"/>
</dbReference>
<sequence length="123" mass="14359">MKNDAFKILTIKEWISAKEKGYIETKLDNKDGFIHLSSSGQLALSLELYFQNDEILVLLQINIEKLQNKIVYESADNSSHRKGKFPHLYDKLQIDDVLKTWNIQRKAFQIPNEILIEAEKKHS</sequence>
<name>A0A520MVQ6_9GAMM</name>
<proteinExistence type="predicted"/>
<dbReference type="AlphaFoldDB" id="A0A520MVQ6"/>
<comment type="caution">
    <text evidence="1">The sequence shown here is derived from an EMBL/GenBank/DDBJ whole genome shotgun (WGS) entry which is preliminary data.</text>
</comment>
<accession>A0A520MVQ6</accession>
<organism evidence="1 2">
    <name type="scientific">SAR86 cluster bacterium</name>
    <dbReference type="NCBI Taxonomy" id="2030880"/>
    <lineage>
        <taxon>Bacteria</taxon>
        <taxon>Pseudomonadati</taxon>
        <taxon>Pseudomonadota</taxon>
        <taxon>Gammaproteobacteria</taxon>
        <taxon>SAR86 cluster</taxon>
    </lineage>
</organism>
<dbReference type="EMBL" id="SHBH01000041">
    <property type="protein sequence ID" value="RZO25284.1"/>
    <property type="molecule type" value="Genomic_DNA"/>
</dbReference>
<dbReference type="Pfam" id="PF06108">
    <property type="entry name" value="DUF952"/>
    <property type="match status" value="1"/>
</dbReference>
<dbReference type="PANTHER" id="PTHR34129">
    <property type="entry name" value="BLR1139 PROTEIN"/>
    <property type="match status" value="1"/>
</dbReference>
<dbReference type="Proteomes" id="UP000319384">
    <property type="component" value="Unassembled WGS sequence"/>
</dbReference>
<evidence type="ECO:0000313" key="2">
    <source>
        <dbReference type="Proteomes" id="UP000319384"/>
    </source>
</evidence>